<feature type="region of interest" description="Disordered" evidence="1">
    <location>
        <begin position="60"/>
        <end position="91"/>
    </location>
</feature>
<name>A0A1H5VF37_9ACTN</name>
<protein>
    <submittedName>
        <fullName evidence="2">Acyl-CoA carboxylase epsilon subunit</fullName>
    </submittedName>
</protein>
<sequence length="91" mass="9994">MDEPVTEPLVVRVLRGSPSDEELAALLAVLAALPPARPAARPTARRAGWDRDRPRFRAAHSWRHDTSGSHSWRHGTAGSHSWRHGTSGSRS</sequence>
<dbReference type="Proteomes" id="UP000236723">
    <property type="component" value="Unassembled WGS sequence"/>
</dbReference>
<dbReference type="RefSeq" id="WP_103936554.1">
    <property type="nucleotide sequence ID" value="NZ_FNVO01000002.1"/>
</dbReference>
<dbReference type="GO" id="GO:0004658">
    <property type="term" value="F:propionyl-CoA carboxylase activity"/>
    <property type="evidence" value="ECO:0007669"/>
    <property type="project" value="InterPro"/>
</dbReference>
<keyword evidence="3" id="KW-1185">Reference proteome</keyword>
<evidence type="ECO:0000256" key="1">
    <source>
        <dbReference type="SAM" id="MobiDB-lite"/>
    </source>
</evidence>
<dbReference type="InterPro" id="IPR032716">
    <property type="entry name" value="ACC_epsilon"/>
</dbReference>
<dbReference type="EMBL" id="FNVO01000002">
    <property type="protein sequence ID" value="SEF85391.1"/>
    <property type="molecule type" value="Genomic_DNA"/>
</dbReference>
<proteinExistence type="predicted"/>
<dbReference type="Pfam" id="PF13822">
    <property type="entry name" value="ACC_epsilon"/>
    <property type="match status" value="1"/>
</dbReference>
<evidence type="ECO:0000313" key="3">
    <source>
        <dbReference type="Proteomes" id="UP000236723"/>
    </source>
</evidence>
<organism evidence="2 3">
    <name type="scientific">Thermomonospora echinospora</name>
    <dbReference type="NCBI Taxonomy" id="1992"/>
    <lineage>
        <taxon>Bacteria</taxon>
        <taxon>Bacillati</taxon>
        <taxon>Actinomycetota</taxon>
        <taxon>Actinomycetes</taxon>
        <taxon>Streptosporangiales</taxon>
        <taxon>Thermomonosporaceae</taxon>
        <taxon>Thermomonospora</taxon>
    </lineage>
</organism>
<accession>A0A1H5VF37</accession>
<dbReference type="AlphaFoldDB" id="A0A1H5VF37"/>
<dbReference type="GO" id="GO:0003989">
    <property type="term" value="F:acetyl-CoA carboxylase activity"/>
    <property type="evidence" value="ECO:0007669"/>
    <property type="project" value="InterPro"/>
</dbReference>
<evidence type="ECO:0000313" key="2">
    <source>
        <dbReference type="EMBL" id="SEF85391.1"/>
    </source>
</evidence>
<gene>
    <name evidence="2" type="ORF">SAMN04489712_102278</name>
</gene>
<reference evidence="3" key="1">
    <citation type="submission" date="2016-10" db="EMBL/GenBank/DDBJ databases">
        <authorList>
            <person name="Varghese N."/>
            <person name="Submissions S."/>
        </authorList>
    </citation>
    <scope>NUCLEOTIDE SEQUENCE [LARGE SCALE GENOMIC DNA]</scope>
    <source>
        <strain evidence="3">DSM 43163</strain>
    </source>
</reference>